<dbReference type="PANTHER" id="PTHR30255">
    <property type="entry name" value="SINGLE-STRANDED-DNA-SPECIFIC EXONUCLEASE RECJ"/>
    <property type="match status" value="1"/>
</dbReference>
<dbReference type="GO" id="GO:0003676">
    <property type="term" value="F:nucleic acid binding"/>
    <property type="evidence" value="ECO:0007669"/>
    <property type="project" value="InterPro"/>
</dbReference>
<dbReference type="InterPro" id="IPR051673">
    <property type="entry name" value="SSDNA_exonuclease_RecJ"/>
</dbReference>
<dbReference type="Proteomes" id="UP000192132">
    <property type="component" value="Unassembled WGS sequence"/>
</dbReference>
<dbReference type="Gene3D" id="3.10.310.30">
    <property type="match status" value="1"/>
</dbReference>
<dbReference type="GO" id="GO:0006281">
    <property type="term" value="P:DNA repair"/>
    <property type="evidence" value="ECO:0007669"/>
    <property type="project" value="InterPro"/>
</dbReference>
<evidence type="ECO:0000313" key="10">
    <source>
        <dbReference type="Proteomes" id="UP000192132"/>
    </source>
</evidence>
<comment type="caution">
    <text evidence="9">The sequence shown here is derived from an EMBL/GenBank/DDBJ whole genome shotgun (WGS) entry which is preliminary data.</text>
</comment>
<feature type="domain" description="RecJ OB" evidence="8">
    <location>
        <begin position="463"/>
        <end position="567"/>
    </location>
</feature>
<keyword evidence="4" id="KW-0378">Hydrolase</keyword>
<proteinExistence type="inferred from homology"/>
<dbReference type="NCBIfam" id="TIGR00644">
    <property type="entry name" value="recJ"/>
    <property type="match status" value="1"/>
</dbReference>
<dbReference type="EMBL" id="MLCN01000018">
    <property type="protein sequence ID" value="ONG40047.1"/>
    <property type="molecule type" value="Genomic_DNA"/>
</dbReference>
<dbReference type="OrthoDB" id="9809852at2"/>
<evidence type="ECO:0000256" key="4">
    <source>
        <dbReference type="ARBA" id="ARBA00022801"/>
    </source>
</evidence>
<evidence type="ECO:0000259" key="7">
    <source>
        <dbReference type="Pfam" id="PF02272"/>
    </source>
</evidence>
<evidence type="ECO:0000259" key="6">
    <source>
        <dbReference type="Pfam" id="PF01368"/>
    </source>
</evidence>
<dbReference type="AlphaFoldDB" id="A0A1S8CW34"/>
<reference evidence="9 10" key="1">
    <citation type="submission" date="2016-10" db="EMBL/GenBank/DDBJ databases">
        <title>Draft Genome sequence of Alkanindiges sp. strain H1.</title>
        <authorList>
            <person name="Subhash Y."/>
            <person name="Lee S."/>
        </authorList>
    </citation>
    <scope>NUCLEOTIDE SEQUENCE [LARGE SCALE GENOMIC DNA]</scope>
    <source>
        <strain evidence="9 10">H1</strain>
    </source>
</reference>
<dbReference type="STRING" id="1907941.BKE30_07760"/>
<protein>
    <recommendedName>
        <fullName evidence="2">Single-stranded-DNA-specific exonuclease RecJ</fullName>
    </recommendedName>
</protein>
<keyword evidence="3" id="KW-0540">Nuclease</keyword>
<dbReference type="InterPro" id="IPR003156">
    <property type="entry name" value="DHHA1_dom"/>
</dbReference>
<feature type="domain" description="DHHA1" evidence="7">
    <location>
        <begin position="352"/>
        <end position="450"/>
    </location>
</feature>
<dbReference type="RefSeq" id="WP_076878048.1">
    <property type="nucleotide sequence ID" value="NZ_MLCN01000018.1"/>
</dbReference>
<evidence type="ECO:0000313" key="9">
    <source>
        <dbReference type="EMBL" id="ONG40047.1"/>
    </source>
</evidence>
<dbReference type="Pfam" id="PF02272">
    <property type="entry name" value="DHHA1"/>
    <property type="match status" value="1"/>
</dbReference>
<evidence type="ECO:0000259" key="8">
    <source>
        <dbReference type="Pfam" id="PF17768"/>
    </source>
</evidence>
<evidence type="ECO:0000256" key="1">
    <source>
        <dbReference type="ARBA" id="ARBA00005915"/>
    </source>
</evidence>
<dbReference type="SUPFAM" id="SSF64182">
    <property type="entry name" value="DHH phosphoesterases"/>
    <property type="match status" value="1"/>
</dbReference>
<evidence type="ECO:0000256" key="5">
    <source>
        <dbReference type="ARBA" id="ARBA00022839"/>
    </source>
</evidence>
<dbReference type="GO" id="GO:0006310">
    <property type="term" value="P:DNA recombination"/>
    <property type="evidence" value="ECO:0007669"/>
    <property type="project" value="InterPro"/>
</dbReference>
<organism evidence="9 10">
    <name type="scientific">Alkanindiges hydrocarboniclasticus</name>
    <dbReference type="NCBI Taxonomy" id="1907941"/>
    <lineage>
        <taxon>Bacteria</taxon>
        <taxon>Pseudomonadati</taxon>
        <taxon>Pseudomonadota</taxon>
        <taxon>Gammaproteobacteria</taxon>
        <taxon>Moraxellales</taxon>
        <taxon>Moraxellaceae</taxon>
        <taxon>Alkanindiges</taxon>
    </lineage>
</organism>
<dbReference type="InterPro" id="IPR038763">
    <property type="entry name" value="DHH_sf"/>
</dbReference>
<gene>
    <name evidence="9" type="ORF">BKE30_07760</name>
</gene>
<dbReference type="PANTHER" id="PTHR30255:SF2">
    <property type="entry name" value="SINGLE-STRANDED-DNA-SPECIFIC EXONUCLEASE RECJ"/>
    <property type="match status" value="1"/>
</dbReference>
<dbReference type="InterPro" id="IPR001667">
    <property type="entry name" value="DDH_dom"/>
</dbReference>
<comment type="similarity">
    <text evidence="1">Belongs to the RecJ family.</text>
</comment>
<feature type="domain" description="DDH" evidence="6">
    <location>
        <begin position="73"/>
        <end position="227"/>
    </location>
</feature>
<keyword evidence="5 9" id="KW-0269">Exonuclease</keyword>
<dbReference type="Pfam" id="PF17768">
    <property type="entry name" value="RecJ_OB"/>
    <property type="match status" value="1"/>
</dbReference>
<sequence>MSSYQLIARPCPPVAEQLGEHVSPLLARLYAARGVDSAEQLSLKLNRLIPAQQLKGLACAVNLLDQAIDQQTRILIVGDFDADGATSTALMMLALGQMGACVDYLVPDRFKYGYGLTPEIVALAIDDYQPQLIVTVDNGISSHSGVEAAHAAGIRVIITDHHLTTKAPPECAAVVNPNQPDCSFGSKALAGVGVAFYVLAALATQRKQQGKASATLTQYLDIVAIGTVADVAQLDYNNRILVAAGVERIRQGVCRPGVLALLEIAGRDLYKITPQDLGFVIGPRINAAGRMENMRIGIDCLLASSFEEAWPLAQKLDELNRERRRVEAQMKQEALDLLAHSAYSNLTDIPPAIVLFEPSWHQGVIGIVAGRLKEQFHRPTIVFAPSEDGQFIKGSARSIAGVHIRDAIERVAEQHPELVSHFGGHAMAAGLTLPRQQFEAFTAVFQHIIAAHDQSLFDAKLLTDGELAPQEFSLDTARDLASAGPWGQGFPAPVFEGLFKVLEYRWLQDKHLKLLLQHPDHKQRIDAIYFNAIRQHWPDTMLRIRLAYQLDINEYQGRQRLQLLVQHAEIVV</sequence>
<dbReference type="Gene3D" id="3.90.1640.30">
    <property type="match status" value="1"/>
</dbReference>
<accession>A0A1S8CW34</accession>
<name>A0A1S8CW34_9GAMM</name>
<dbReference type="Pfam" id="PF01368">
    <property type="entry name" value="DHH"/>
    <property type="match status" value="1"/>
</dbReference>
<dbReference type="InterPro" id="IPR004610">
    <property type="entry name" value="RecJ"/>
</dbReference>
<dbReference type="GO" id="GO:0008409">
    <property type="term" value="F:5'-3' exonuclease activity"/>
    <property type="evidence" value="ECO:0007669"/>
    <property type="project" value="InterPro"/>
</dbReference>
<keyword evidence="10" id="KW-1185">Reference proteome</keyword>
<evidence type="ECO:0000256" key="2">
    <source>
        <dbReference type="ARBA" id="ARBA00019841"/>
    </source>
</evidence>
<evidence type="ECO:0000256" key="3">
    <source>
        <dbReference type="ARBA" id="ARBA00022722"/>
    </source>
</evidence>
<dbReference type="InterPro" id="IPR041122">
    <property type="entry name" value="RecJ_OB"/>
</dbReference>